<protein>
    <submittedName>
        <fullName evidence="9">Nicotinamide riboside transporter PnuC</fullName>
    </submittedName>
</protein>
<evidence type="ECO:0000256" key="8">
    <source>
        <dbReference type="SAM" id="Phobius"/>
    </source>
</evidence>
<evidence type="ECO:0000256" key="6">
    <source>
        <dbReference type="ARBA" id="ARBA00022989"/>
    </source>
</evidence>
<keyword evidence="6 8" id="KW-1133">Transmembrane helix</keyword>
<dbReference type="Proteomes" id="UP001596186">
    <property type="component" value="Unassembled WGS sequence"/>
</dbReference>
<reference evidence="10" key="1">
    <citation type="journal article" date="2019" name="Int. J. Syst. Evol. Microbiol.">
        <title>The Global Catalogue of Microorganisms (GCM) 10K type strain sequencing project: providing services to taxonomists for standard genome sequencing and annotation.</title>
        <authorList>
            <consortium name="The Broad Institute Genomics Platform"/>
            <consortium name="The Broad Institute Genome Sequencing Center for Infectious Disease"/>
            <person name="Wu L."/>
            <person name="Ma J."/>
        </authorList>
    </citation>
    <scope>NUCLEOTIDE SEQUENCE [LARGE SCALE GENOMIC DNA]</scope>
    <source>
        <strain evidence="10">CCM 8895</strain>
    </source>
</reference>
<organism evidence="9 10">
    <name type="scientific">Companilactobacillus baiquanensis</name>
    <dbReference type="NCBI Taxonomy" id="2486005"/>
    <lineage>
        <taxon>Bacteria</taxon>
        <taxon>Bacillati</taxon>
        <taxon>Bacillota</taxon>
        <taxon>Bacilli</taxon>
        <taxon>Lactobacillales</taxon>
        <taxon>Lactobacillaceae</taxon>
        <taxon>Companilactobacillus</taxon>
    </lineage>
</organism>
<evidence type="ECO:0000256" key="7">
    <source>
        <dbReference type="ARBA" id="ARBA00023136"/>
    </source>
</evidence>
<gene>
    <name evidence="9" type="primary">pnuC</name>
    <name evidence="9" type="ORF">ACFP1F_01240</name>
</gene>
<accession>A0ABW1USI0</accession>
<dbReference type="EMBL" id="JBHSSN010000002">
    <property type="protein sequence ID" value="MFC6322390.1"/>
    <property type="molecule type" value="Genomic_DNA"/>
</dbReference>
<feature type="transmembrane region" description="Helical" evidence="8">
    <location>
        <begin position="163"/>
        <end position="181"/>
    </location>
</feature>
<comment type="subcellular location">
    <subcellularLocation>
        <location evidence="1">Cell membrane</location>
        <topology evidence="1">Multi-pass membrane protein</topology>
    </subcellularLocation>
</comment>
<evidence type="ECO:0000256" key="1">
    <source>
        <dbReference type="ARBA" id="ARBA00004651"/>
    </source>
</evidence>
<dbReference type="RefSeq" id="WP_125591822.1">
    <property type="nucleotide sequence ID" value="NZ_JBHSSN010000002.1"/>
</dbReference>
<name>A0ABW1USI0_9LACO</name>
<evidence type="ECO:0000256" key="5">
    <source>
        <dbReference type="ARBA" id="ARBA00022692"/>
    </source>
</evidence>
<keyword evidence="3" id="KW-0813">Transport</keyword>
<feature type="transmembrane region" description="Helical" evidence="8">
    <location>
        <begin position="52"/>
        <end position="69"/>
    </location>
</feature>
<evidence type="ECO:0000313" key="9">
    <source>
        <dbReference type="EMBL" id="MFC6322390.1"/>
    </source>
</evidence>
<evidence type="ECO:0000256" key="3">
    <source>
        <dbReference type="ARBA" id="ARBA00022448"/>
    </source>
</evidence>
<keyword evidence="4" id="KW-1003">Cell membrane</keyword>
<sequence length="255" mass="28932">MRRRFFMTSIFSPKWYVEQMKHWSFKSYMLLMFGLGAITASTLSSHITTIAILTWFAGVLGFTCTVAITNAKPLNGVLGLVSALIYIIVAINAKNFADVVLQASYIVLLDIPVLISPQWAKDAEKHIHGLTAPKWLLTALFFFASWGLLYLMDTNLFISPRPIIDSVASAIGFTGALLCTLRFREQYYFWTAQGVMSIVLWGVTAMQGDASPVLFLTYIMYFMNDMIAFFDSHTHWFHKPNEIKTNNEKLQQQVN</sequence>
<proteinExistence type="inferred from homology"/>
<dbReference type="PANTHER" id="PTHR36122">
    <property type="entry name" value="NICOTINAMIDE RIBOSIDE TRANSPORTER PNUC"/>
    <property type="match status" value="1"/>
</dbReference>
<dbReference type="NCBIfam" id="TIGR01528">
    <property type="entry name" value="NMN_trans_PnuC"/>
    <property type="match status" value="1"/>
</dbReference>
<evidence type="ECO:0000313" key="10">
    <source>
        <dbReference type="Proteomes" id="UP001596186"/>
    </source>
</evidence>
<comment type="caution">
    <text evidence="9">The sequence shown here is derived from an EMBL/GenBank/DDBJ whole genome shotgun (WGS) entry which is preliminary data.</text>
</comment>
<comment type="similarity">
    <text evidence="2">Belongs to the nicotinamide ribonucleoside (NR) uptake permease (TC 4.B.1) family.</text>
</comment>
<keyword evidence="7 8" id="KW-0472">Membrane</keyword>
<feature type="transmembrane region" description="Helical" evidence="8">
    <location>
        <begin position="99"/>
        <end position="120"/>
    </location>
</feature>
<feature type="transmembrane region" description="Helical" evidence="8">
    <location>
        <begin position="76"/>
        <end position="93"/>
    </location>
</feature>
<evidence type="ECO:0000256" key="4">
    <source>
        <dbReference type="ARBA" id="ARBA00022475"/>
    </source>
</evidence>
<keyword evidence="5 8" id="KW-0812">Transmembrane</keyword>
<dbReference type="PANTHER" id="PTHR36122:SF2">
    <property type="entry name" value="NICOTINAMIDE RIBOSIDE TRANSPORTER PNUC"/>
    <property type="match status" value="1"/>
</dbReference>
<keyword evidence="10" id="KW-1185">Reference proteome</keyword>
<dbReference type="Pfam" id="PF04973">
    <property type="entry name" value="NMN_transporter"/>
    <property type="match status" value="1"/>
</dbReference>
<dbReference type="InterPro" id="IPR006419">
    <property type="entry name" value="NMN_transpt_PnuC"/>
</dbReference>
<feature type="transmembrane region" description="Helical" evidence="8">
    <location>
        <begin position="132"/>
        <end position="151"/>
    </location>
</feature>
<evidence type="ECO:0000256" key="2">
    <source>
        <dbReference type="ARBA" id="ARBA00006669"/>
    </source>
</evidence>